<accession>A0A0S4TNH0</accession>
<name>A0A0S4TNH0_RALSL</name>
<proteinExistence type="predicted"/>
<feature type="region of interest" description="Disordered" evidence="1">
    <location>
        <begin position="34"/>
        <end position="57"/>
    </location>
</feature>
<organism evidence="2">
    <name type="scientific">Ralstonia solanacearum</name>
    <name type="common">Pseudomonas solanacearum</name>
    <dbReference type="NCBI Taxonomy" id="305"/>
    <lineage>
        <taxon>Bacteria</taxon>
        <taxon>Pseudomonadati</taxon>
        <taxon>Pseudomonadota</taxon>
        <taxon>Betaproteobacteria</taxon>
        <taxon>Burkholderiales</taxon>
        <taxon>Burkholderiaceae</taxon>
        <taxon>Ralstonia</taxon>
        <taxon>Ralstonia solanacearum species complex</taxon>
    </lineage>
</organism>
<protein>
    <submittedName>
        <fullName evidence="2">Putative type III effector protein</fullName>
    </submittedName>
</protein>
<dbReference type="EMBL" id="LN899819">
    <property type="protein sequence ID" value="CUV11623.1"/>
    <property type="molecule type" value="Genomic_DNA"/>
</dbReference>
<gene>
    <name evidence="2" type="ORF">RUN39_v1_180012</name>
</gene>
<dbReference type="NCBIfam" id="NF041402">
    <property type="entry name" value="XopAG"/>
    <property type="match status" value="1"/>
</dbReference>
<evidence type="ECO:0000313" key="2">
    <source>
        <dbReference type="EMBL" id="CUV11623.1"/>
    </source>
</evidence>
<sequence>MSKIPKSPKSLFNAIGPVTQHISDNSVPLRDIVKPQRPRPLPLTKAPNMPSKDQGSGLSQFASGAMKYILGAGAVAYTYDTMANHFFLSTTALHDNKLGFTSDERLDKARPEAEENYQIYQSCTLAEQLTHNKSVNPFRLCGDNQFVTMTDYRVATRVYLSRLVDSKVAHALMSNNVQCLKGTHVDKKAVETFNPTKLPKNFDLTQSAAYDRKNKYSLIGVRNEETGSFGYASRSATRPFVAEGWDHFFEATRGENGVSPKQCMETVEALLERDGTLGAEAQFAAGQLLLIYRQAYADDENWGNAESVVLADLYRHGLASKAEADKIELTRPPYQEDLDMGWARRNTSLLGPILQRTDIWWQQHVLKKDPETIKSINNPHVADLQYSPLSHFKLNEKSNGFEDCSGLGDSFTSLNATSCLNHARLMSGQERLSRDEVIVLIACLNAVYDNAGGIRHTLQEIARGCFVGAGYTTAEADDFYRLLCKNAAEMFYGGRNLKPLAQPEPPEFMSAASPSPAA</sequence>
<dbReference type="AlphaFoldDB" id="A0A0S4TNH0"/>
<evidence type="ECO:0000256" key="1">
    <source>
        <dbReference type="SAM" id="MobiDB-lite"/>
    </source>
</evidence>
<reference evidence="2" key="1">
    <citation type="submission" date="2015-10" db="EMBL/GenBank/DDBJ databases">
        <authorList>
            <person name="Gilbert D.G."/>
        </authorList>
    </citation>
    <scope>NUCLEOTIDE SEQUENCE</scope>
    <source>
        <strain evidence="2">Phyl III-seqv23</strain>
    </source>
</reference>